<dbReference type="InterPro" id="IPR013783">
    <property type="entry name" value="Ig-like_fold"/>
</dbReference>
<dbReference type="PANTHER" id="PTHR46730">
    <property type="entry name" value="POLYCYSTIN-1"/>
    <property type="match status" value="1"/>
</dbReference>
<comment type="caution">
    <text evidence="6">The sequence shown here is derived from an EMBL/GenBank/DDBJ whole genome shotgun (WGS) entry which is preliminary data.</text>
</comment>
<comment type="subcellular location">
    <subcellularLocation>
        <location evidence="1">Membrane</location>
    </subcellularLocation>
</comment>
<dbReference type="Gene3D" id="2.60.40.10">
    <property type="entry name" value="Immunoglobulins"/>
    <property type="match status" value="1"/>
</dbReference>
<evidence type="ECO:0000256" key="2">
    <source>
        <dbReference type="ARBA" id="ARBA00022692"/>
    </source>
</evidence>
<dbReference type="GO" id="GO:0006816">
    <property type="term" value="P:calcium ion transport"/>
    <property type="evidence" value="ECO:0007669"/>
    <property type="project" value="TreeGrafter"/>
</dbReference>
<protein>
    <recommendedName>
        <fullName evidence="8">PKD domain-containing protein</fullName>
    </recommendedName>
</protein>
<dbReference type="AlphaFoldDB" id="A0A5J4NRN4"/>
<evidence type="ECO:0000256" key="1">
    <source>
        <dbReference type="ARBA" id="ARBA00004370"/>
    </source>
</evidence>
<keyword evidence="4" id="KW-1133">Transmembrane helix</keyword>
<sequence>MSVGFSKPSSLGKAKFTYGSTTFLSRSTADISIDQTVYEIGPQRNVAFSFTQGSNIAAQLMLNGQSRTVQVDEQQKRIVSEAISVPTPTQMTYLLTLSNPLNSVDRSGTISFMEPIVGEILLHGLLLEQAVYEIGSQRNVAFNFTQGSNITGQLILDGQSRTVQVDEDQKHVLSETISVLEPAQMAYMLTLSNLLGSENISGVVNFVEPISGIQIEQTAYEVGAQRNVAFSFTKGSSIAAQLTLNGHTRAVQVDEHQKRIVSETISVMQPIQMTYLLQLGNSLGSFNQSGTVEFMERITGVSIVHAAFPTGSNQQLKFTFSTGSSILVNLLIDGNVKQATVSYTAKQIISEFFEVAFASESNYTLTVSNALSSQDVSGVVTFDEPLEGLNVIVTPTEISKGDLVVFHVTLVRGTSILLNINYGDRTSYVNSTARFQSLPSGYENTHVYAQSGSFMTQVTVSNPLQQQSVLHQITVIAIGGLYQIFPATGSIPLNEPTVFQVRPVNVSSIMTDVFIILDWGDQTLPYEDQYYAGNNYTHVYQREGNYVLFVEVVGVEETIQTTAQLNVQEAVTRFVCKLDFNPVRLGDMQTVSFAMKTGKEITLSVEFEPDVPPQTIFLPTSKSGSFAYIYGTAGFYPILLTASNHVRGETCELTSDVRNPVADFTVTFPSLVENDLGDTQLTIDYYGIEGNFATNLSYFVNWGDDTDVVSSSLEFAELPLTVTHRFSQLGYFEANVLLDNQVSQMKRSSKIGVFTPFTAVNLRIIDMNIPTVPNQTKFVTGVAVQLSVSASNRSDNVAETTFTVVYLSSGQSVYLNRALSSNRTFIFVETGLVEITATGRNPLSEATTTTVIEVSKPLQSVQHQLSGPGFLQPGEPGTLHLQFETTNAAMCICLQKDDFAGSLVYLPVGQTQKVCPTCSQFRVMFERPVNNSLSVELYYASEGVYQVTIQTCDFNQNFSHTILITVTKTYCEPPQIVLAYGMAISPNYPLSIRSDQPLELATSIQGTNCTAMGTNYIEWTLTKLDPNTMESIGEVHVRDPVIWTMRDLRIEEDTLFPGFYAAEMRVTVQTENLVPTVTTEITAYVRVEFPPIVVRFFPGNPEVIDIGLLGSEVCLRPNESSYDPAIFDRHANQNFSEWIWHCAQEGENFTDTVTSPKPPGFAFTGSRTGCFGDGPGRINTQAGALCFWTGNLEPDRAYLMRIKAFKLPIRDGEAFLKLRTKNALLPIVNLT</sequence>
<keyword evidence="3" id="KW-0677">Repeat</keyword>
<reference evidence="6 7" key="1">
    <citation type="journal article" date="2019" name="Gigascience">
        <title>Whole-genome sequence of the oriental lung fluke Paragonimus westermani.</title>
        <authorList>
            <person name="Oey H."/>
            <person name="Zakrzewski M."/>
            <person name="Narain K."/>
            <person name="Devi K.R."/>
            <person name="Agatsuma T."/>
            <person name="Nawaratna S."/>
            <person name="Gobert G.N."/>
            <person name="Jones M.K."/>
            <person name="Ragan M.A."/>
            <person name="McManus D.P."/>
            <person name="Krause L."/>
        </authorList>
    </citation>
    <scope>NUCLEOTIDE SEQUENCE [LARGE SCALE GENOMIC DNA]</scope>
    <source>
        <strain evidence="6 7">IND2009</strain>
    </source>
</reference>
<gene>
    <name evidence="6" type="ORF">DEA37_0013207</name>
</gene>
<evidence type="ECO:0000256" key="3">
    <source>
        <dbReference type="ARBA" id="ARBA00022737"/>
    </source>
</evidence>
<keyword evidence="7" id="KW-1185">Reference proteome</keyword>
<keyword evidence="2" id="KW-0812">Transmembrane</keyword>
<dbReference type="EMBL" id="QNGE01001157">
    <property type="protein sequence ID" value="KAA3678285.1"/>
    <property type="molecule type" value="Genomic_DNA"/>
</dbReference>
<name>A0A5J4NRN4_9TREM</name>
<evidence type="ECO:0000256" key="4">
    <source>
        <dbReference type="ARBA" id="ARBA00022989"/>
    </source>
</evidence>
<organism evidence="6 7">
    <name type="scientific">Paragonimus westermani</name>
    <dbReference type="NCBI Taxonomy" id="34504"/>
    <lineage>
        <taxon>Eukaryota</taxon>
        <taxon>Metazoa</taxon>
        <taxon>Spiralia</taxon>
        <taxon>Lophotrochozoa</taxon>
        <taxon>Platyhelminthes</taxon>
        <taxon>Trematoda</taxon>
        <taxon>Digenea</taxon>
        <taxon>Plagiorchiida</taxon>
        <taxon>Troglotremata</taxon>
        <taxon>Troglotrematidae</taxon>
        <taxon>Paragonimus</taxon>
    </lineage>
</organism>
<dbReference type="SUPFAM" id="SSF49299">
    <property type="entry name" value="PKD domain"/>
    <property type="match status" value="2"/>
</dbReference>
<dbReference type="GO" id="GO:0005886">
    <property type="term" value="C:plasma membrane"/>
    <property type="evidence" value="ECO:0007669"/>
    <property type="project" value="TreeGrafter"/>
</dbReference>
<dbReference type="InterPro" id="IPR035986">
    <property type="entry name" value="PKD_dom_sf"/>
</dbReference>
<keyword evidence="5" id="KW-0472">Membrane</keyword>
<evidence type="ECO:0000313" key="7">
    <source>
        <dbReference type="Proteomes" id="UP000324629"/>
    </source>
</evidence>
<dbReference type="GO" id="GO:0005261">
    <property type="term" value="F:monoatomic cation channel activity"/>
    <property type="evidence" value="ECO:0007669"/>
    <property type="project" value="TreeGrafter"/>
</dbReference>
<dbReference type="PANTHER" id="PTHR46730:SF4">
    <property type="entry name" value="POLYCYSTIC KIDNEY DISEASE PROTEIN 1-LIKE 1"/>
    <property type="match status" value="1"/>
</dbReference>
<evidence type="ECO:0000256" key="5">
    <source>
        <dbReference type="ARBA" id="ARBA00023136"/>
    </source>
</evidence>
<evidence type="ECO:0008006" key="8">
    <source>
        <dbReference type="Google" id="ProtNLM"/>
    </source>
</evidence>
<evidence type="ECO:0000313" key="6">
    <source>
        <dbReference type="EMBL" id="KAA3678285.1"/>
    </source>
</evidence>
<accession>A0A5J4NRN4</accession>
<proteinExistence type="predicted"/>
<dbReference type="Proteomes" id="UP000324629">
    <property type="component" value="Unassembled WGS sequence"/>
</dbReference>